<evidence type="ECO:0000256" key="1">
    <source>
        <dbReference type="SAM" id="MobiDB-lite"/>
    </source>
</evidence>
<feature type="region of interest" description="Disordered" evidence="1">
    <location>
        <begin position="1"/>
        <end position="114"/>
    </location>
</feature>
<feature type="compositionally biased region" description="Basic and acidic residues" evidence="1">
    <location>
        <begin position="368"/>
        <end position="382"/>
    </location>
</feature>
<feature type="region of interest" description="Disordered" evidence="1">
    <location>
        <begin position="267"/>
        <end position="454"/>
    </location>
</feature>
<feature type="compositionally biased region" description="Low complexity" evidence="1">
    <location>
        <begin position="434"/>
        <end position="451"/>
    </location>
</feature>
<feature type="compositionally biased region" description="Basic and acidic residues" evidence="1">
    <location>
        <begin position="1"/>
        <end position="11"/>
    </location>
</feature>
<dbReference type="EC" id="5.4.99.16" evidence="2"/>
<dbReference type="AlphaFoldDB" id="A0A6J4MTT2"/>
<sequence>DRRPLVPEHRRLQPGPGDLPGLRRRRRGRLRGAGAAAGLPGRAGGGHPLARPLPALAQPRQRVRHRGFLRGRSAPRLGRRLRGVRAPGAEAGDQGGHRPGGQPHLGQAPLVPGSAARPGVPLPRLVRVVEKEALGLGRGNGVSGSAEVHLDAGSGGGGVLLPPLLPAPARPQRAEPGGARRDPPHHGLLAGAGGGWVPGGRGALHPGERRPRPRPPHAQLRLPVRDAPLRPVAAGRLGAAGGGQRGAPGAPQVLWRGGRRAADDVQLLGQPAPFPGPGHRRHPPPGRFAARHPPPAPRVPVGALPPQPRRAGPGPPYRRAARGRLREVRPGGGDAALRARHPPAAGAHAGRSAARGAGQQPDVLPPGHPRDPLRRRDRDGRRPAPPGARGRAHPHAVVGRGAGRLLHRRQDGAPGAGRGPARLPARQRRRPAARPRLAAALAHAHDPPAQAVPRDRLGRLDAAAHRHPRGARAALRLARRLRRRPPQLRRPRPRAPPAPRRRSPHRPHRRGILPRRRVRHPQDLAGWLRVSLVPRGRPQRRDSAHQDV</sequence>
<dbReference type="EMBL" id="CADCTW010000222">
    <property type="protein sequence ID" value="CAA9366703.1"/>
    <property type="molecule type" value="Genomic_DNA"/>
</dbReference>
<proteinExistence type="predicted"/>
<gene>
    <name evidence="2" type="ORF">AVDCRST_MAG68-4922</name>
</gene>
<dbReference type="GO" id="GO:0047471">
    <property type="term" value="F:maltose alpha-D-glucosyltransferase activity"/>
    <property type="evidence" value="ECO:0007669"/>
    <property type="project" value="UniProtKB-EC"/>
</dbReference>
<protein>
    <submittedName>
        <fullName evidence="2">GH13_16 / GH13_36 / GH13 / GH13_31 / GH13_ 17 / GH13_23 / GH13_40 / GH13_29 / GH13_4 / GH13 _35 / GH13_30 / GH13_20 / GH13_34 / GH13_2 / GH1 3_1 / GH13_21 / GH13_19 / GH13_26</fullName>
        <ecNumber evidence="2">5.4.99.16</ecNumber>
    </submittedName>
</protein>
<feature type="compositionally biased region" description="Basic residues" evidence="1">
    <location>
        <begin position="479"/>
        <end position="519"/>
    </location>
</feature>
<feature type="non-terminal residue" evidence="2">
    <location>
        <position position="548"/>
    </location>
</feature>
<feature type="compositionally biased region" description="Gly residues" evidence="1">
    <location>
        <begin position="192"/>
        <end position="202"/>
    </location>
</feature>
<accession>A0A6J4MTT2</accession>
<feature type="non-terminal residue" evidence="2">
    <location>
        <position position="1"/>
    </location>
</feature>
<organism evidence="2">
    <name type="scientific">uncultured Gemmatimonadota bacterium</name>
    <dbReference type="NCBI Taxonomy" id="203437"/>
    <lineage>
        <taxon>Bacteria</taxon>
        <taxon>Pseudomonadati</taxon>
        <taxon>Gemmatimonadota</taxon>
        <taxon>environmental samples</taxon>
    </lineage>
</organism>
<feature type="compositionally biased region" description="Low complexity" evidence="1">
    <location>
        <begin position="48"/>
        <end position="60"/>
    </location>
</feature>
<feature type="region of interest" description="Disordered" evidence="1">
    <location>
        <begin position="192"/>
        <end position="221"/>
    </location>
</feature>
<feature type="compositionally biased region" description="Pro residues" evidence="1">
    <location>
        <begin position="292"/>
        <end position="316"/>
    </location>
</feature>
<reference evidence="2" key="1">
    <citation type="submission" date="2020-02" db="EMBL/GenBank/DDBJ databases">
        <authorList>
            <person name="Meier V. D."/>
        </authorList>
    </citation>
    <scope>NUCLEOTIDE SEQUENCE</scope>
    <source>
        <strain evidence="2">AVDCRST_MAG68</strain>
    </source>
</reference>
<feature type="compositionally biased region" description="Low complexity" evidence="1">
    <location>
        <begin position="342"/>
        <end position="358"/>
    </location>
</feature>
<keyword evidence="2" id="KW-0413">Isomerase</keyword>
<feature type="region of interest" description="Disordered" evidence="1">
    <location>
        <begin position="479"/>
        <end position="523"/>
    </location>
</feature>
<evidence type="ECO:0000313" key="2">
    <source>
        <dbReference type="EMBL" id="CAA9366703.1"/>
    </source>
</evidence>
<name>A0A6J4MTT2_9BACT</name>